<proteinExistence type="inferred from homology"/>
<dbReference type="SUPFAM" id="SSF161098">
    <property type="entry name" value="MetI-like"/>
    <property type="match status" value="1"/>
</dbReference>
<dbReference type="CDD" id="cd06261">
    <property type="entry name" value="TM_PBP2"/>
    <property type="match status" value="1"/>
</dbReference>
<evidence type="ECO:0000259" key="9">
    <source>
        <dbReference type="PROSITE" id="PS50928"/>
    </source>
</evidence>
<evidence type="ECO:0000313" key="10">
    <source>
        <dbReference type="EMBL" id="SDI77698.1"/>
    </source>
</evidence>
<evidence type="ECO:0000256" key="7">
    <source>
        <dbReference type="ARBA" id="ARBA00023136"/>
    </source>
</evidence>
<dbReference type="PANTHER" id="PTHR30450">
    <property type="entry name" value="ABC TRANSPORTER PERMEASE"/>
    <property type="match status" value="1"/>
</dbReference>
<dbReference type="Gene3D" id="1.10.3720.10">
    <property type="entry name" value="MetI-like"/>
    <property type="match status" value="1"/>
</dbReference>
<name>A0A1G8NC05_9CLOT</name>
<keyword evidence="4" id="KW-1003">Cell membrane</keyword>
<accession>A0A1G8NC05</accession>
<evidence type="ECO:0000256" key="4">
    <source>
        <dbReference type="ARBA" id="ARBA00022475"/>
    </source>
</evidence>
<gene>
    <name evidence="10" type="ORF">SAMN05421804_104157</name>
</gene>
<sequence length="213" mass="23311">MNLNGYLNALNESLLMIVLSGIFSVVLGFLLAIVLIYTKEKGLSPRKNLYNALDFIINVFRSFPFIILMFLLFPFSRVIVGTSIGTVAAIVPLTIAATPFAARIIEGSLDTVDKGIIEAARSFGATNRQIIFRVMLVEALPNLVQGITNIFINIVGYSAMAGVIGGGGLGAVAINYGYYRWEDSIMIIVVIMIFLLVQLIQSLGNRIFQKLTR</sequence>
<dbReference type="GO" id="GO:0005886">
    <property type="term" value="C:plasma membrane"/>
    <property type="evidence" value="ECO:0007669"/>
    <property type="project" value="UniProtKB-SubCell"/>
</dbReference>
<evidence type="ECO:0000313" key="11">
    <source>
        <dbReference type="Proteomes" id="UP000183255"/>
    </source>
</evidence>
<evidence type="ECO:0000256" key="2">
    <source>
        <dbReference type="ARBA" id="ARBA00007069"/>
    </source>
</evidence>
<organism evidence="10 11">
    <name type="scientific">Proteiniclasticum ruminis</name>
    <dbReference type="NCBI Taxonomy" id="398199"/>
    <lineage>
        <taxon>Bacteria</taxon>
        <taxon>Bacillati</taxon>
        <taxon>Bacillota</taxon>
        <taxon>Clostridia</taxon>
        <taxon>Eubacteriales</taxon>
        <taxon>Clostridiaceae</taxon>
        <taxon>Proteiniclasticum</taxon>
    </lineage>
</organism>
<keyword evidence="6 8" id="KW-1133">Transmembrane helix</keyword>
<dbReference type="InterPro" id="IPR000515">
    <property type="entry name" value="MetI-like"/>
</dbReference>
<dbReference type="InterPro" id="IPR035906">
    <property type="entry name" value="MetI-like_sf"/>
</dbReference>
<feature type="transmembrane region" description="Helical" evidence="8">
    <location>
        <begin position="14"/>
        <end position="37"/>
    </location>
</feature>
<evidence type="ECO:0000256" key="1">
    <source>
        <dbReference type="ARBA" id="ARBA00004651"/>
    </source>
</evidence>
<comment type="subcellular location">
    <subcellularLocation>
        <location evidence="1 8">Cell membrane</location>
        <topology evidence="1 8">Multi-pass membrane protein</topology>
    </subcellularLocation>
</comment>
<keyword evidence="5 8" id="KW-0812">Transmembrane</keyword>
<protein>
    <submittedName>
        <fullName evidence="10">D-methionine transport system permease protein</fullName>
    </submittedName>
</protein>
<evidence type="ECO:0000256" key="5">
    <source>
        <dbReference type="ARBA" id="ARBA00022692"/>
    </source>
</evidence>
<dbReference type="InterPro" id="IPR051322">
    <property type="entry name" value="AA_ABC_Transporter_Permease"/>
</dbReference>
<dbReference type="RefSeq" id="WP_031576000.1">
    <property type="nucleotide sequence ID" value="NZ_DAMANS010000064.1"/>
</dbReference>
<feature type="domain" description="ABC transmembrane type-1" evidence="9">
    <location>
        <begin position="10"/>
        <end position="201"/>
    </location>
</feature>
<evidence type="ECO:0000256" key="6">
    <source>
        <dbReference type="ARBA" id="ARBA00022989"/>
    </source>
</evidence>
<evidence type="ECO:0000256" key="3">
    <source>
        <dbReference type="ARBA" id="ARBA00022448"/>
    </source>
</evidence>
<dbReference type="AlphaFoldDB" id="A0A1G8NC05"/>
<dbReference type="EMBL" id="FNDZ01000004">
    <property type="protein sequence ID" value="SDI77698.1"/>
    <property type="molecule type" value="Genomic_DNA"/>
</dbReference>
<evidence type="ECO:0000256" key="8">
    <source>
        <dbReference type="RuleBase" id="RU363032"/>
    </source>
</evidence>
<feature type="transmembrane region" description="Helical" evidence="8">
    <location>
        <begin position="79"/>
        <end position="102"/>
    </location>
</feature>
<dbReference type="GO" id="GO:0048473">
    <property type="term" value="P:D-methionine transmembrane transport"/>
    <property type="evidence" value="ECO:0007669"/>
    <property type="project" value="TreeGrafter"/>
</dbReference>
<dbReference type="FunFam" id="1.10.3720.10:FF:000002">
    <property type="entry name" value="D-methionine ABC transporter permease MetI"/>
    <property type="match status" value="1"/>
</dbReference>
<feature type="transmembrane region" description="Helical" evidence="8">
    <location>
        <begin position="49"/>
        <end position="73"/>
    </location>
</feature>
<dbReference type="Proteomes" id="UP000183255">
    <property type="component" value="Unassembled WGS sequence"/>
</dbReference>
<reference evidence="10 11" key="1">
    <citation type="submission" date="2016-10" db="EMBL/GenBank/DDBJ databases">
        <authorList>
            <person name="de Groot N.N."/>
        </authorList>
    </citation>
    <scope>NUCLEOTIDE SEQUENCE [LARGE SCALE GENOMIC DNA]</scope>
    <source>
        <strain evidence="10 11">CGMCC 1.5058</strain>
    </source>
</reference>
<feature type="transmembrane region" description="Helical" evidence="8">
    <location>
        <begin position="154"/>
        <end position="179"/>
    </location>
</feature>
<keyword evidence="3 8" id="KW-0813">Transport</keyword>
<dbReference type="PROSITE" id="PS50928">
    <property type="entry name" value="ABC_TM1"/>
    <property type="match status" value="1"/>
</dbReference>
<dbReference type="PANTHER" id="PTHR30450:SF1">
    <property type="entry name" value="D-METHIONINE TRANSPORT SYSTEM PERMEASE PROTEIN METI-RELATED"/>
    <property type="match status" value="1"/>
</dbReference>
<comment type="similarity">
    <text evidence="2">Belongs to the binding-protein-dependent transport system permease family. CysTW subfamily.</text>
</comment>
<feature type="transmembrane region" description="Helical" evidence="8">
    <location>
        <begin position="185"/>
        <end position="204"/>
    </location>
</feature>
<keyword evidence="7 8" id="KW-0472">Membrane</keyword>
<dbReference type="Pfam" id="PF00528">
    <property type="entry name" value="BPD_transp_1"/>
    <property type="match status" value="1"/>
</dbReference>